<accession>A0AAN6MAH6</accession>
<proteinExistence type="predicted"/>
<gene>
    <name evidence="2" type="ORF">C8A05DRAFT_20545</name>
</gene>
<name>A0AAN6MAH6_9PEZI</name>
<evidence type="ECO:0000313" key="3">
    <source>
        <dbReference type="Proteomes" id="UP001303889"/>
    </source>
</evidence>
<evidence type="ECO:0000313" key="2">
    <source>
        <dbReference type="EMBL" id="KAK3896486.1"/>
    </source>
</evidence>
<reference evidence="2" key="2">
    <citation type="submission" date="2023-05" db="EMBL/GenBank/DDBJ databases">
        <authorList>
            <consortium name="Lawrence Berkeley National Laboratory"/>
            <person name="Steindorff A."/>
            <person name="Hensen N."/>
            <person name="Bonometti L."/>
            <person name="Westerberg I."/>
            <person name="Brannstrom I.O."/>
            <person name="Guillou S."/>
            <person name="Cros-Aarteil S."/>
            <person name="Calhoun S."/>
            <person name="Haridas S."/>
            <person name="Kuo A."/>
            <person name="Mondo S."/>
            <person name="Pangilinan J."/>
            <person name="Riley R."/>
            <person name="Labutti K."/>
            <person name="Andreopoulos B."/>
            <person name="Lipzen A."/>
            <person name="Chen C."/>
            <person name="Yanf M."/>
            <person name="Daum C."/>
            <person name="Ng V."/>
            <person name="Clum A."/>
            <person name="Ohm R."/>
            <person name="Martin F."/>
            <person name="Silar P."/>
            <person name="Natvig D."/>
            <person name="Lalanne C."/>
            <person name="Gautier V."/>
            <person name="Ament-Velasquez S.L."/>
            <person name="Kruys A."/>
            <person name="Hutchinson M.I."/>
            <person name="Powell A.J."/>
            <person name="Barry K."/>
            <person name="Miller A.N."/>
            <person name="Grigoriev I.V."/>
            <person name="Debuchy R."/>
            <person name="Gladieux P."/>
            <person name="Thoren M.H."/>
            <person name="Johannesson H."/>
        </authorList>
    </citation>
    <scope>NUCLEOTIDE SEQUENCE</scope>
    <source>
        <strain evidence="2">CBS 103.79</strain>
    </source>
</reference>
<dbReference type="AlphaFoldDB" id="A0AAN6MAH6"/>
<dbReference type="Proteomes" id="UP001303889">
    <property type="component" value="Unassembled WGS sequence"/>
</dbReference>
<keyword evidence="1" id="KW-1133">Transmembrane helix</keyword>
<keyword evidence="1" id="KW-0472">Membrane</keyword>
<protein>
    <submittedName>
        <fullName evidence="2">Uncharacterized protein</fullName>
    </submittedName>
</protein>
<dbReference type="EMBL" id="MU856601">
    <property type="protein sequence ID" value="KAK3896486.1"/>
    <property type="molecule type" value="Genomic_DNA"/>
</dbReference>
<reference evidence="2" key="1">
    <citation type="journal article" date="2023" name="Mol. Phylogenet. Evol.">
        <title>Genome-scale phylogeny and comparative genomics of the fungal order Sordariales.</title>
        <authorList>
            <person name="Hensen N."/>
            <person name="Bonometti L."/>
            <person name="Westerberg I."/>
            <person name="Brannstrom I.O."/>
            <person name="Guillou S."/>
            <person name="Cros-Aarteil S."/>
            <person name="Calhoun S."/>
            <person name="Haridas S."/>
            <person name="Kuo A."/>
            <person name="Mondo S."/>
            <person name="Pangilinan J."/>
            <person name="Riley R."/>
            <person name="LaButti K."/>
            <person name="Andreopoulos B."/>
            <person name="Lipzen A."/>
            <person name="Chen C."/>
            <person name="Yan M."/>
            <person name="Daum C."/>
            <person name="Ng V."/>
            <person name="Clum A."/>
            <person name="Steindorff A."/>
            <person name="Ohm R.A."/>
            <person name="Martin F."/>
            <person name="Silar P."/>
            <person name="Natvig D.O."/>
            <person name="Lalanne C."/>
            <person name="Gautier V."/>
            <person name="Ament-Velasquez S.L."/>
            <person name="Kruys A."/>
            <person name="Hutchinson M.I."/>
            <person name="Powell A.J."/>
            <person name="Barry K."/>
            <person name="Miller A.N."/>
            <person name="Grigoriev I.V."/>
            <person name="Debuchy R."/>
            <person name="Gladieux P."/>
            <person name="Hiltunen Thoren M."/>
            <person name="Johannesson H."/>
        </authorList>
    </citation>
    <scope>NUCLEOTIDE SEQUENCE</scope>
    <source>
        <strain evidence="2">CBS 103.79</strain>
    </source>
</reference>
<sequence length="195" mass="21523">VYPERLLIYHAGTGKTTFLAFLQVTTLFLFGFFDMVVVPMYLAAGESLTTTAAIGLCGLIPPLFVTTTTTPVVAAIHLHLPPYARTGRPILERYARTAPPATTRLDVTTISVIGKPRVSSLVVSDLSPVKKGSVLGLVANLARDVRRVEEGRKWWRWRPVRRFNVIEGGQEGAKEGWVWGVVREGVERRARVGKV</sequence>
<keyword evidence="3" id="KW-1185">Reference proteome</keyword>
<feature type="non-terminal residue" evidence="2">
    <location>
        <position position="1"/>
    </location>
</feature>
<organism evidence="2 3">
    <name type="scientific">Staphylotrichum tortipilum</name>
    <dbReference type="NCBI Taxonomy" id="2831512"/>
    <lineage>
        <taxon>Eukaryota</taxon>
        <taxon>Fungi</taxon>
        <taxon>Dikarya</taxon>
        <taxon>Ascomycota</taxon>
        <taxon>Pezizomycotina</taxon>
        <taxon>Sordariomycetes</taxon>
        <taxon>Sordariomycetidae</taxon>
        <taxon>Sordariales</taxon>
        <taxon>Chaetomiaceae</taxon>
        <taxon>Staphylotrichum</taxon>
    </lineage>
</organism>
<comment type="caution">
    <text evidence="2">The sequence shown here is derived from an EMBL/GenBank/DDBJ whole genome shotgun (WGS) entry which is preliminary data.</text>
</comment>
<feature type="transmembrane region" description="Helical" evidence="1">
    <location>
        <begin position="20"/>
        <end position="42"/>
    </location>
</feature>
<keyword evidence="1" id="KW-0812">Transmembrane</keyword>
<evidence type="ECO:0000256" key="1">
    <source>
        <dbReference type="SAM" id="Phobius"/>
    </source>
</evidence>